<gene>
    <name evidence="1" type="ORF">ACFPBZ_22145</name>
</gene>
<comment type="caution">
    <text evidence="1">The sequence shown here is derived from an EMBL/GenBank/DDBJ whole genome shotgun (WGS) entry which is preliminary data.</text>
</comment>
<name>A0ABV9YSN7_9PSEU</name>
<evidence type="ECO:0000313" key="1">
    <source>
        <dbReference type="EMBL" id="MFC5064942.1"/>
    </source>
</evidence>
<organism evidence="1 2">
    <name type="scientific">Actinomycetospora atypica</name>
    <dbReference type="NCBI Taxonomy" id="1290095"/>
    <lineage>
        <taxon>Bacteria</taxon>
        <taxon>Bacillati</taxon>
        <taxon>Actinomycetota</taxon>
        <taxon>Actinomycetes</taxon>
        <taxon>Pseudonocardiales</taxon>
        <taxon>Pseudonocardiaceae</taxon>
        <taxon>Actinomycetospora</taxon>
    </lineage>
</organism>
<sequence>MLLPDVAGLVPFLVLTAAVLLEDARATFGSGIVASDASVLASAM</sequence>
<protein>
    <submittedName>
        <fullName evidence="1">Uncharacterized protein</fullName>
    </submittedName>
</protein>
<accession>A0ABV9YSN7</accession>
<dbReference type="Proteomes" id="UP001595947">
    <property type="component" value="Unassembled WGS sequence"/>
</dbReference>
<evidence type="ECO:0000313" key="2">
    <source>
        <dbReference type="Proteomes" id="UP001595947"/>
    </source>
</evidence>
<dbReference type="RefSeq" id="WP_378038280.1">
    <property type="nucleotide sequence ID" value="NZ_JBHSIV010000028.1"/>
</dbReference>
<dbReference type="EMBL" id="JBHSIV010000028">
    <property type="protein sequence ID" value="MFC5064942.1"/>
    <property type="molecule type" value="Genomic_DNA"/>
</dbReference>
<proteinExistence type="predicted"/>
<keyword evidence="2" id="KW-1185">Reference proteome</keyword>
<reference evidence="2" key="1">
    <citation type="journal article" date="2019" name="Int. J. Syst. Evol. Microbiol.">
        <title>The Global Catalogue of Microorganisms (GCM) 10K type strain sequencing project: providing services to taxonomists for standard genome sequencing and annotation.</title>
        <authorList>
            <consortium name="The Broad Institute Genomics Platform"/>
            <consortium name="The Broad Institute Genome Sequencing Center for Infectious Disease"/>
            <person name="Wu L."/>
            <person name="Ma J."/>
        </authorList>
    </citation>
    <scope>NUCLEOTIDE SEQUENCE [LARGE SCALE GENOMIC DNA]</scope>
    <source>
        <strain evidence="2">CGMCC 4.7093</strain>
    </source>
</reference>